<evidence type="ECO:0000313" key="3">
    <source>
        <dbReference type="Proteomes" id="UP000238479"/>
    </source>
</evidence>
<accession>A0A2P6QGG6</accession>
<evidence type="ECO:0000313" key="2">
    <source>
        <dbReference type="EMBL" id="PRQ33268.1"/>
    </source>
</evidence>
<keyword evidence="3" id="KW-1185">Reference proteome</keyword>
<sequence length="308" mass="35491">MNFDILFTLYKVVYMVFEFDLNYNCGIHQLLPHGTFGSEVEVHGFPEGAKINFVTWSPDGRHSAFTIRFDDENSSSQLKVWVAQVETGVARPLFESHEYCLHAVFDNFVWVNDSSLLVCTIPLSRGDPPKKRLVPFGPKIQSNEQKNIIQVRTFQDLLKDEYDEDLFDYYATSQLVLASLDGMVKEIGPPAAYTSTDPSPDHKYLLINFPRRLRCGADGKFVREICDLPLAEDIPIAFNSVRRGMRSLNWRADKPSTLYWYVYVTLMSNCWDILNDMILRCYVVKDKTIYSIRIFYIGVQLMIPCTNS</sequence>
<gene>
    <name evidence="2" type="ORF">RchiOBHm_Chr5g0055721</name>
</gene>
<protein>
    <submittedName>
        <fullName evidence="2">Putative transcription factor WD40-like family</fullName>
    </submittedName>
</protein>
<dbReference type="SUPFAM" id="SSF82171">
    <property type="entry name" value="DPP6 N-terminal domain-like"/>
    <property type="match status" value="1"/>
</dbReference>
<name>A0A2P6QGG6_ROSCH</name>
<comment type="caution">
    <text evidence="2">The sequence shown here is derived from an EMBL/GenBank/DDBJ whole genome shotgun (WGS) entry which is preliminary data.</text>
</comment>
<dbReference type="PANTHER" id="PTHR42776">
    <property type="entry name" value="SERINE PEPTIDASE S9 FAMILY MEMBER"/>
    <property type="match status" value="1"/>
</dbReference>
<proteinExistence type="predicted"/>
<dbReference type="AlphaFoldDB" id="A0A2P6QGG6"/>
<dbReference type="PANTHER" id="PTHR42776:SF28">
    <property type="entry name" value="GLUTAMYL ENDOPEPTIDASE, CHLOROPLASTIC-RELATED"/>
    <property type="match status" value="1"/>
</dbReference>
<evidence type="ECO:0000256" key="1">
    <source>
        <dbReference type="ARBA" id="ARBA00022801"/>
    </source>
</evidence>
<reference evidence="2 3" key="1">
    <citation type="journal article" date="2018" name="Nat. Genet.">
        <title>The Rosa genome provides new insights in the design of modern roses.</title>
        <authorList>
            <person name="Bendahmane M."/>
        </authorList>
    </citation>
    <scope>NUCLEOTIDE SEQUENCE [LARGE SCALE GENOMIC DNA]</scope>
    <source>
        <strain evidence="3">cv. Old Blush</strain>
    </source>
</reference>
<dbReference type="STRING" id="74649.A0A2P6QGG6"/>
<organism evidence="2 3">
    <name type="scientific">Rosa chinensis</name>
    <name type="common">China rose</name>
    <dbReference type="NCBI Taxonomy" id="74649"/>
    <lineage>
        <taxon>Eukaryota</taxon>
        <taxon>Viridiplantae</taxon>
        <taxon>Streptophyta</taxon>
        <taxon>Embryophyta</taxon>
        <taxon>Tracheophyta</taxon>
        <taxon>Spermatophyta</taxon>
        <taxon>Magnoliopsida</taxon>
        <taxon>eudicotyledons</taxon>
        <taxon>Gunneridae</taxon>
        <taxon>Pentapetalae</taxon>
        <taxon>rosids</taxon>
        <taxon>fabids</taxon>
        <taxon>Rosales</taxon>
        <taxon>Rosaceae</taxon>
        <taxon>Rosoideae</taxon>
        <taxon>Rosoideae incertae sedis</taxon>
        <taxon>Rosa</taxon>
    </lineage>
</organism>
<keyword evidence="1" id="KW-0378">Hydrolase</keyword>
<dbReference type="EMBL" id="PDCK01000043">
    <property type="protein sequence ID" value="PRQ33268.1"/>
    <property type="molecule type" value="Genomic_DNA"/>
</dbReference>
<dbReference type="Gramene" id="PRQ33268">
    <property type="protein sequence ID" value="PRQ33268"/>
    <property type="gene ID" value="RchiOBHm_Chr5g0055721"/>
</dbReference>
<dbReference type="GO" id="GO:0004252">
    <property type="term" value="F:serine-type endopeptidase activity"/>
    <property type="evidence" value="ECO:0007669"/>
    <property type="project" value="TreeGrafter"/>
</dbReference>
<dbReference type="Proteomes" id="UP000238479">
    <property type="component" value="Chromosome 5"/>
</dbReference>